<proteinExistence type="predicted"/>
<dbReference type="InterPro" id="IPR054701">
    <property type="entry name" value="DVU0298-like"/>
</dbReference>
<dbReference type="EMBL" id="CP000859">
    <property type="protein sequence ID" value="ABW67890.1"/>
    <property type="molecule type" value="Genomic_DNA"/>
</dbReference>
<sequence>MTTRQIKKEVAALLTRPDAADDMEKIAAFPARQVINPLIGFLCRKGDPVQQRAVEAIAEVTARLAETDMERARVIMRRLMWSLNDESGGIGWGAPEAMGAILARHAGLAAEYAKILFSYIHPDKNFLEHDDLRMDAFRGILRLARARPRIVEQFRGHLTPYGHDPDVAVQRMVKEIFLQIDGPPSA</sequence>
<evidence type="ECO:0000313" key="1">
    <source>
        <dbReference type="EMBL" id="ABW67890.1"/>
    </source>
</evidence>
<accession>A8ZTV7</accession>
<dbReference type="Proteomes" id="UP000008561">
    <property type="component" value="Chromosome"/>
</dbReference>
<reference evidence="1 2" key="1">
    <citation type="submission" date="2007-10" db="EMBL/GenBank/DDBJ databases">
        <title>Complete sequence of Desulfococcus oleovorans Hxd3.</title>
        <authorList>
            <consortium name="US DOE Joint Genome Institute"/>
            <person name="Copeland A."/>
            <person name="Lucas S."/>
            <person name="Lapidus A."/>
            <person name="Barry K."/>
            <person name="Glavina del Rio T."/>
            <person name="Dalin E."/>
            <person name="Tice H."/>
            <person name="Pitluck S."/>
            <person name="Kiss H."/>
            <person name="Brettin T."/>
            <person name="Bruce D."/>
            <person name="Detter J.C."/>
            <person name="Han C."/>
            <person name="Schmutz J."/>
            <person name="Larimer F."/>
            <person name="Land M."/>
            <person name="Hauser L."/>
            <person name="Kyrpides N."/>
            <person name="Kim E."/>
            <person name="Wawrik B."/>
            <person name="Richardson P."/>
        </authorList>
    </citation>
    <scope>NUCLEOTIDE SEQUENCE [LARGE SCALE GENOMIC DNA]</scope>
    <source>
        <strain evidence="2">DSM 6200 / JCM 39069 / Hxd3</strain>
    </source>
</reference>
<dbReference type="SUPFAM" id="SSF48371">
    <property type="entry name" value="ARM repeat"/>
    <property type="match status" value="1"/>
</dbReference>
<evidence type="ECO:0000313" key="2">
    <source>
        <dbReference type="Proteomes" id="UP000008561"/>
    </source>
</evidence>
<dbReference type="AlphaFoldDB" id="A8ZTV7"/>
<dbReference type="RefSeq" id="WP_012175502.1">
    <property type="nucleotide sequence ID" value="NC_009943.1"/>
</dbReference>
<evidence type="ECO:0008006" key="3">
    <source>
        <dbReference type="Google" id="ProtNLM"/>
    </source>
</evidence>
<dbReference type="NCBIfam" id="NF045662">
    <property type="entry name" value="DVU0298_fam"/>
    <property type="match status" value="1"/>
</dbReference>
<protein>
    <recommendedName>
        <fullName evidence="3">HEAT repeat domain-containing protein</fullName>
    </recommendedName>
</protein>
<dbReference type="eggNOG" id="COG1413">
    <property type="taxonomic scope" value="Bacteria"/>
</dbReference>
<dbReference type="HOGENOM" id="CLU_094508_0_0_7"/>
<gene>
    <name evidence="1" type="ordered locus">Dole_2086</name>
</gene>
<dbReference type="OrthoDB" id="5430983at2"/>
<organism evidence="1 2">
    <name type="scientific">Desulfosudis oleivorans (strain DSM 6200 / JCM 39069 / Hxd3)</name>
    <name type="common">Desulfococcus oleovorans</name>
    <dbReference type="NCBI Taxonomy" id="96561"/>
    <lineage>
        <taxon>Bacteria</taxon>
        <taxon>Pseudomonadati</taxon>
        <taxon>Thermodesulfobacteriota</taxon>
        <taxon>Desulfobacteria</taxon>
        <taxon>Desulfobacterales</taxon>
        <taxon>Desulfosudaceae</taxon>
        <taxon>Desulfosudis</taxon>
    </lineage>
</organism>
<dbReference type="KEGG" id="dol:Dole_2086"/>
<dbReference type="InterPro" id="IPR016024">
    <property type="entry name" value="ARM-type_fold"/>
</dbReference>
<dbReference type="STRING" id="96561.Dole_2086"/>
<keyword evidence="2" id="KW-1185">Reference proteome</keyword>
<name>A8ZTV7_DESOH</name>